<accession>A0A8T1XGU4</accession>
<dbReference type="PANTHER" id="PTHR33325:SF11">
    <property type="entry name" value="COLD SHOCK DOMAIN-CONTAINING PROTEIN 4-LIKE"/>
    <property type="match status" value="1"/>
</dbReference>
<dbReference type="Pfam" id="PF13976">
    <property type="entry name" value="gag_pre-integrs"/>
    <property type="match status" value="1"/>
</dbReference>
<feature type="compositionally biased region" description="Basic residues" evidence="1">
    <location>
        <begin position="1099"/>
        <end position="1108"/>
    </location>
</feature>
<dbReference type="PANTHER" id="PTHR33325">
    <property type="entry name" value="ZINC FINGER, CCHC-TYPE-RELATED"/>
    <property type="match status" value="1"/>
</dbReference>
<feature type="region of interest" description="Disordered" evidence="1">
    <location>
        <begin position="1059"/>
        <end position="1108"/>
    </location>
</feature>
<dbReference type="CDD" id="cd09272">
    <property type="entry name" value="RNase_HI_RT_Ty1"/>
    <property type="match status" value="1"/>
</dbReference>
<dbReference type="Proteomes" id="UP000694251">
    <property type="component" value="Unassembled WGS sequence"/>
</dbReference>
<gene>
    <name evidence="3" type="ORF">ISN44_Un226g000020</name>
</gene>
<feature type="domain" description="Integrase catalytic" evidence="2">
    <location>
        <begin position="1326"/>
        <end position="1501"/>
    </location>
</feature>
<dbReference type="Pfam" id="PF07727">
    <property type="entry name" value="RVT_2"/>
    <property type="match status" value="2"/>
</dbReference>
<dbReference type="OrthoDB" id="1737433at2759"/>
<feature type="compositionally biased region" description="Basic residues" evidence="1">
    <location>
        <begin position="1061"/>
        <end position="1073"/>
    </location>
</feature>
<organism evidence="3 4">
    <name type="scientific">Arabidopsis suecica</name>
    <name type="common">Swedish thale-cress</name>
    <name type="synonym">Cardaminopsis suecica</name>
    <dbReference type="NCBI Taxonomy" id="45249"/>
    <lineage>
        <taxon>Eukaryota</taxon>
        <taxon>Viridiplantae</taxon>
        <taxon>Streptophyta</taxon>
        <taxon>Embryophyta</taxon>
        <taxon>Tracheophyta</taxon>
        <taxon>Spermatophyta</taxon>
        <taxon>Magnoliopsida</taxon>
        <taxon>eudicotyledons</taxon>
        <taxon>Gunneridae</taxon>
        <taxon>Pentapetalae</taxon>
        <taxon>rosids</taxon>
        <taxon>malvids</taxon>
        <taxon>Brassicales</taxon>
        <taxon>Brassicaceae</taxon>
        <taxon>Camelineae</taxon>
        <taxon>Arabidopsis</taxon>
    </lineage>
</organism>
<proteinExistence type="predicted"/>
<dbReference type="GO" id="GO:0015074">
    <property type="term" value="P:DNA integration"/>
    <property type="evidence" value="ECO:0007669"/>
    <property type="project" value="InterPro"/>
</dbReference>
<evidence type="ECO:0000313" key="4">
    <source>
        <dbReference type="Proteomes" id="UP000694251"/>
    </source>
</evidence>
<evidence type="ECO:0000259" key="2">
    <source>
        <dbReference type="PROSITE" id="PS50994"/>
    </source>
</evidence>
<dbReference type="InterPro" id="IPR013103">
    <property type="entry name" value="RVT_2"/>
</dbReference>
<dbReference type="EMBL" id="JAEFBJ010000226">
    <property type="protein sequence ID" value="KAG7528069.1"/>
    <property type="molecule type" value="Genomic_DNA"/>
</dbReference>
<evidence type="ECO:0000256" key="1">
    <source>
        <dbReference type="SAM" id="MobiDB-lite"/>
    </source>
</evidence>
<protein>
    <submittedName>
        <fullName evidence="3">Integrase catalytic core</fullName>
    </submittedName>
</protein>
<dbReference type="Pfam" id="PF00665">
    <property type="entry name" value="rve"/>
    <property type="match status" value="1"/>
</dbReference>
<name>A0A8T1XGU4_ARASU</name>
<keyword evidence="4" id="KW-1185">Reference proteome</keyword>
<feature type="region of interest" description="Disordered" evidence="1">
    <location>
        <begin position="1655"/>
        <end position="1684"/>
    </location>
</feature>
<sequence>HDLLLTKTLKTLTLFIAVTIHRRYCSSRLLFIAATVHRGYCSSRLLFIAATVHRGYCSSPLLFIAATIHRRYCSSPLLFIAATVRRGYCSSRLLFIAATVHHDTVHRRYCSSQLLFITVLFIVDTVHRGTVCGSLQQRELLRSLAPSSLPYNPIRPQRIRKNPKNLTMSKVIDHTAVTVVDGKDVVVATVTHPAVGTTITVDVDPIPAVVEGEDDVVFPNHNTRPNEYAIDVVLKGRGCGHYNSSGRGNHYNRGCRPNSGRGRGRGRCGAIGTEVIKETIPDMEIRPAGSKVQVPYNVAWDAKLQSIKEGIELKDKDKKGSRDQYCIRLNKSLYGLKQNGRMWYNRLSDYLVREGYKNDPISPCIFIKKFANKGFVIIAVYVDDLNILGTSGEIAQTVEYLKKEFEMKDLGKTKFCLGLQLEYVNNGILVHQKAYTEKVLKRFNMDQAHPLSSPMVVRSLGLDSDSFGPKKDEEEVLGPEVPYLSAIGALMYLASHTRPDICFAVNLLCLNLVHDQPKGTGKAVFFKAQLLQHQRPSYLKTTQPVIAQLKDSYIKGDRTKHILPKFFFTHDLQRDGEVRVHDLLLTKTLKTLTLKIAATVHRRHCSSPLLFIAATIHRRYCSSRLLFIAATVHRGYCSSRLLFIAATVHRGYYSSPLLFIAATIHRRYCSSRLLFIAATVHRRYCSSPLLFIAATVHRRYCSSSILFIAATVHHGTFHRRHCSSRYCLRFVAAAPQRIRKNPKNLTTSKVIDHTAVTVVDGKDVVVATVTHPAVGTTITVDVDPIPAVVEGEDDVAHPLSSPMVVRSLGLDSDPFGPKKDEEEVLGPEVPYLQCHRSVNMSKTKNLEFSALNVSGDNYLQWALDVKIALESKNLAECIMENNECEKRSKFKAIAFIHHHLAESLKNQYLTIEDPLDLWVELKNRYDHQKTVLLPKAHYDWKSLRIQDFKSVEEYNSELFKIVSILRLCGEKVTDNDLLEKTYSTFHPNNVVLQQQYRGMKFKTYASLISCLLLAEKNNELLLMNSSIRPPGSTPLPEAHKAEIAEIAKEPRETKETNYVHRGYHGHGRGRGRGGGRSNHNSYGRGNHHGGRGRGNNGRGRGRGIFKPQHKAKSVCHRCGMDNHWAKTCRTSKHLIDAYQEMIKKNPEANLAHLDGDGDFDHEKDDQLDTIAGIASLIEGHGQAHILLSKGTHLEISDALYSPGSKRSLLSFKDIRLNGFHIETKGEGNKEFLNIIEITKGHKKVLETIPALSTGLYYAKIDMIEANMAMNKEFIEEFTLWHDRLGHPGQNMMRKLMTNSKGHTLKEKRVIPKNLTCEACSQGKLIIRPSPAKVNKETLNFLERIQGDICGPIHPPCGTFRYFMVLIDASTRWSHVCLLSTRNQAFARLLAQIIRLRAHFPDFPLKTIRLDNAGEFTSQAFNDYCMSMGVSVEHPVAHVHTQNGLAESFIKRIQLIARPLLMRSRLPVAAWGHAVLHSSELIRIRPSSEHKYSPSQLLMGHEPDISHLKTFGCAVYVPIAPPHRTKMGPQRRMGIYVGFDSPTIIKYLEPTTGDLFKARYADCHFNESEFPTLGGETNKLGKDINEISWNQTSLNWQDPRTLACESEVQKIINLQKLANELPDSFVDPKKVTKSYIPACNAPVRIDIQKGINEIATESNARKKRGRPLGSKDKNPRKSKKGAVGNEVKETIDMAAADPKEPNREIWDANPHGPEGIDDNEKSINYIMSGIKWNRKDVDIDEIFAYKVAIEINEDHEPTSILECTQRSDWLKWKEAINVELSSLKKRDVFGPILRTPSEIKPVGHKWVFVRKRNENNEIVRHKARLVAQGFSQRPGIDYEETYSPVVDATTFRFLISLAIREKLDLRLMDVVTAYLYGPLDNEIYMRLPEGIELKDKDKKGSRDQYCIRLNKSLYGLKQSGRMWYNRLSDYLVREGYKNDPISPCIFIKKFANKGFVIIAVYVDDLNILGTSGEIAQTVEYLKKEFEMKDLGKTKFCLGLQLEYVNDGILVHQKAYTEKVLKRFNMDKAHPLSSPMVVRSLGLDSDPFGPKKDEEEVLGPEVPYLSAIGALMYLASHTRPDICFAVNLLSRFSSCPTQRHWNGIKQLLRYLQGTVDLGLFYTNHNKEGLVGFADAGYLSDPHNGKSQTGYVFTHDGTAISWRSMKQTISATSSNHAEILAIHEASRECVWLRSMTQHIRSNCGMDEEKEPTVMYEDNAACIAQLKDGYIKGDRTKHILPKFFFTHDLQRDGEVRHDLLLTKTLKTLTLKIAVTIHRRHYSSATLFIGDTVHRRYCSSRLLFIAATVHRGYYSSRLLFIAATVHRGYYSSPLLFIAITVHRRYCSSRLLFIAATVHRRYCSSRLLFIAATIHRRYCSSRLLFIAATVHRGYYSSPLLFIAATVRRGYCSSRLLFIAATVHHDTVHRRYCSSQLLFITVLFIVDTVHRGTVCGSLQQRELLRSLAPSSLPYNPIRPQRIRKNPKNLTTSKVIDHTAVTVVDGKDVVVATITHPAVGTTITVDVDPIPAVVEGEDDVVFPNHNTRPNEYVIDVVLKGRGCGHYNSSGRGNHYNRGCRPNSGRGRGRGRCVLKLTPPSYKKASPAPIRTMKVRGNENWSEKSSISTREASPAPIRTMKVRANENWSEKSSISTRKASPAPIRTMKVRGNENWYEKSSISTSNRQPAPIRTMKVRGIENWYEKSSISTSNRQPVRGMVEKKKRSVRWIVDQYASGRPAGRGNTMCRTNF</sequence>
<reference evidence="3 4" key="1">
    <citation type="submission" date="2020-12" db="EMBL/GenBank/DDBJ databases">
        <title>Concerted genomic and epigenomic changes stabilize Arabidopsis allopolyploids.</title>
        <authorList>
            <person name="Chen Z."/>
        </authorList>
    </citation>
    <scope>NUCLEOTIDE SEQUENCE [LARGE SCALE GENOMIC DNA]</scope>
    <source>
        <strain evidence="3">As9502</strain>
        <tissue evidence="3">Leaf</tissue>
    </source>
</reference>
<dbReference type="InterPro" id="IPR025724">
    <property type="entry name" value="GAG-pre-integrase_dom"/>
</dbReference>
<comment type="caution">
    <text evidence="3">The sequence shown here is derived from an EMBL/GenBank/DDBJ whole genome shotgun (WGS) entry which is preliminary data.</text>
</comment>
<evidence type="ECO:0000313" key="3">
    <source>
        <dbReference type="EMBL" id="KAG7528069.1"/>
    </source>
</evidence>
<dbReference type="InterPro" id="IPR001584">
    <property type="entry name" value="Integrase_cat-core"/>
</dbReference>
<dbReference type="PROSITE" id="PS50994">
    <property type="entry name" value="INTEGRASE"/>
    <property type="match status" value="1"/>
</dbReference>
<feature type="non-terminal residue" evidence="3">
    <location>
        <position position="2742"/>
    </location>
</feature>